<protein>
    <recommendedName>
        <fullName evidence="4">DUF4012 domain-containing protein</fullName>
    </recommendedName>
</protein>
<gene>
    <name evidence="2" type="ORF">GCM10022215_07250</name>
</gene>
<name>A0ABP7XCE5_9ACTN</name>
<dbReference type="RefSeq" id="WP_344731862.1">
    <property type="nucleotide sequence ID" value="NZ_BAAAZH010000006.1"/>
</dbReference>
<evidence type="ECO:0000256" key="1">
    <source>
        <dbReference type="SAM" id="Phobius"/>
    </source>
</evidence>
<keyword evidence="1" id="KW-0812">Transmembrane</keyword>
<evidence type="ECO:0000313" key="2">
    <source>
        <dbReference type="EMBL" id="GAA4111459.1"/>
    </source>
</evidence>
<evidence type="ECO:0008006" key="4">
    <source>
        <dbReference type="Google" id="ProtNLM"/>
    </source>
</evidence>
<reference evidence="3" key="1">
    <citation type="journal article" date="2019" name="Int. J. Syst. Evol. Microbiol.">
        <title>The Global Catalogue of Microorganisms (GCM) 10K type strain sequencing project: providing services to taxonomists for standard genome sequencing and annotation.</title>
        <authorList>
            <consortium name="The Broad Institute Genomics Platform"/>
            <consortium name="The Broad Institute Genome Sequencing Center for Infectious Disease"/>
            <person name="Wu L."/>
            <person name="Ma J."/>
        </authorList>
    </citation>
    <scope>NUCLEOTIDE SEQUENCE [LARGE SCALE GENOMIC DNA]</scope>
    <source>
        <strain evidence="3">JCM 16703</strain>
    </source>
</reference>
<organism evidence="2 3">
    <name type="scientific">Nocardioides fonticola</name>
    <dbReference type="NCBI Taxonomy" id="450363"/>
    <lineage>
        <taxon>Bacteria</taxon>
        <taxon>Bacillati</taxon>
        <taxon>Actinomycetota</taxon>
        <taxon>Actinomycetes</taxon>
        <taxon>Propionibacteriales</taxon>
        <taxon>Nocardioidaceae</taxon>
        <taxon>Nocardioides</taxon>
    </lineage>
</organism>
<keyword evidence="1" id="KW-1133">Transmembrane helix</keyword>
<feature type="transmembrane region" description="Helical" evidence="1">
    <location>
        <begin position="37"/>
        <end position="55"/>
    </location>
</feature>
<keyword evidence="3" id="KW-1185">Reference proteome</keyword>
<accession>A0ABP7XCE5</accession>
<sequence length="610" mass="64123">MTDSSAGSRRVGPDGVEYVRVRVRVRRSRRQRRRRRAIALSVLGVVVVFGALVAYDSWRTYRDLRDVDAATARIAVNLRAGQIAEARIAAVDIGRATDDARRRLHRPWWALAAHLPGVGEEVRTARALADAAVDISPTLPTLVDATGTATGVIDAGRVDTATLATLQAPLADADAGFASAARRLDGIDTGSLSGPIGERLARSVQQVRSAAAIIASGRQAADVLPTMLAGTHRYLLVFDNNAEIRTSGGLPGSWALLTAVDGKVSLTTQGSSGAVPIAPEPVLPLNRAEDRLFTALPATDFRDTSFVPDAVRAARLQAALWQSGPGRVDGVPIPLDGVLRLDTVGLSYLLEGTGPLTVRDLRLTSANAVDELLSRVYATYGGRSDAIYRETTRAVFDAITTRPRSLVALISGFARARAEDRFSAVGLTPQVRSALDAAGGAGRLTPAAPDAATAFVTLDDGTAAKMSYYLRRDTEAEVDCPGGTPTLTGFTRLSQTISAARARRLPGYVNGAGLYGVTAGHQQVVVRLYGPPGAVLTEVDVDGRDVTPELTTATYAGRPAVIVPVEVSGPKPVLVAWRFTGGRLGDDVRVWQTPSIVPGPGVVDAVGGGC</sequence>
<keyword evidence="1" id="KW-0472">Membrane</keyword>
<dbReference type="Pfam" id="PF13196">
    <property type="entry name" value="DUF4012"/>
    <property type="match status" value="1"/>
</dbReference>
<comment type="caution">
    <text evidence="2">The sequence shown here is derived from an EMBL/GenBank/DDBJ whole genome shotgun (WGS) entry which is preliminary data.</text>
</comment>
<evidence type="ECO:0000313" key="3">
    <source>
        <dbReference type="Proteomes" id="UP001501495"/>
    </source>
</evidence>
<proteinExistence type="predicted"/>
<dbReference type="Proteomes" id="UP001501495">
    <property type="component" value="Unassembled WGS sequence"/>
</dbReference>
<dbReference type="EMBL" id="BAAAZH010000006">
    <property type="protein sequence ID" value="GAA4111459.1"/>
    <property type="molecule type" value="Genomic_DNA"/>
</dbReference>
<dbReference type="InterPro" id="IPR025101">
    <property type="entry name" value="DUF4012"/>
</dbReference>